<name>A0ABU5DBB4_9BURK</name>
<feature type="signal peptide" evidence="1">
    <location>
        <begin position="1"/>
        <end position="26"/>
    </location>
</feature>
<dbReference type="NCBIfam" id="NF038126">
    <property type="entry name" value="PEP_CTERM_FxDxF"/>
    <property type="match status" value="1"/>
</dbReference>
<keyword evidence="1" id="KW-0732">Signal</keyword>
<organism evidence="3 4">
    <name type="scientific">Roseateles agri</name>
    <dbReference type="NCBI Taxonomy" id="3098619"/>
    <lineage>
        <taxon>Bacteria</taxon>
        <taxon>Pseudomonadati</taxon>
        <taxon>Pseudomonadota</taxon>
        <taxon>Betaproteobacteria</taxon>
        <taxon>Burkholderiales</taxon>
        <taxon>Sphaerotilaceae</taxon>
        <taxon>Roseateles</taxon>
    </lineage>
</organism>
<evidence type="ECO:0000313" key="3">
    <source>
        <dbReference type="EMBL" id="MDY0743013.1"/>
    </source>
</evidence>
<evidence type="ECO:0000259" key="2">
    <source>
        <dbReference type="Pfam" id="PF07589"/>
    </source>
</evidence>
<reference evidence="3 4" key="1">
    <citation type="submission" date="2023-11" db="EMBL/GenBank/DDBJ databases">
        <title>Paucibacter sp. nov., isolated from fresh soil in Korea.</title>
        <authorList>
            <person name="Le N.T.T."/>
        </authorList>
    </citation>
    <scope>NUCLEOTIDE SEQUENCE [LARGE SCALE GENOMIC DNA]</scope>
    <source>
        <strain evidence="3 4">R3-3</strain>
    </source>
</reference>
<feature type="domain" description="Ice-binding protein C-terminal" evidence="2">
    <location>
        <begin position="170"/>
        <end position="194"/>
    </location>
</feature>
<sequence>MTTASSIKKLTLLAALTFGAWTSAQAMNVVNTIGLTGSSITGYSAGLSDPTGTEVNHTVSGAFTDTFTFSFTGGSTIDVWLNTVAESSKLATQQIVFTSATINGQALSIDPIQTSGSGKNMTQYGSAGLFEVPADGNLVLVINGYAGLMGSEGSPISASYSGGINVMPSAVPEPESYALLLAGLGAIGFIARRRAVR</sequence>
<dbReference type="Proteomes" id="UP001285263">
    <property type="component" value="Unassembled WGS sequence"/>
</dbReference>
<proteinExistence type="predicted"/>
<gene>
    <name evidence="3" type="ORF">SNE35_00775</name>
</gene>
<comment type="caution">
    <text evidence="3">The sequence shown here is derived from an EMBL/GenBank/DDBJ whole genome shotgun (WGS) entry which is preliminary data.</text>
</comment>
<dbReference type="NCBIfam" id="TIGR02595">
    <property type="entry name" value="PEP_CTERM"/>
    <property type="match status" value="1"/>
</dbReference>
<dbReference type="EMBL" id="JAXCLA010000001">
    <property type="protein sequence ID" value="MDY0743013.1"/>
    <property type="molecule type" value="Genomic_DNA"/>
</dbReference>
<accession>A0ABU5DBB4</accession>
<dbReference type="InterPro" id="IPR013424">
    <property type="entry name" value="Ice-binding_C"/>
</dbReference>
<evidence type="ECO:0000313" key="4">
    <source>
        <dbReference type="Proteomes" id="UP001285263"/>
    </source>
</evidence>
<feature type="chain" id="PRO_5045214258" evidence="1">
    <location>
        <begin position="27"/>
        <end position="197"/>
    </location>
</feature>
<dbReference type="Pfam" id="PF07589">
    <property type="entry name" value="PEP-CTERM"/>
    <property type="match status" value="1"/>
</dbReference>
<keyword evidence="4" id="KW-1185">Reference proteome</keyword>
<dbReference type="RefSeq" id="WP_320420827.1">
    <property type="nucleotide sequence ID" value="NZ_JAXCLA010000001.1"/>
</dbReference>
<protein>
    <submittedName>
        <fullName evidence="3">FxDxF family PEP-CTERM protein</fullName>
    </submittedName>
</protein>
<evidence type="ECO:0000256" key="1">
    <source>
        <dbReference type="SAM" id="SignalP"/>
    </source>
</evidence>